<accession>A0A0L8GBL0</accession>
<sequence length="83" mass="9674">MCMRWYQKVSRPGLNESTSLKKYVVHILFVFGYHPLQNSPLVSLGTYSVIPVRLPHFKKHDKSPLFEGRPIPHAIPFKYHLLS</sequence>
<reference evidence="1" key="1">
    <citation type="submission" date="2015-07" db="EMBL/GenBank/DDBJ databases">
        <title>MeaNS - Measles Nucleotide Surveillance Program.</title>
        <authorList>
            <person name="Tran T."/>
            <person name="Druce J."/>
        </authorList>
    </citation>
    <scope>NUCLEOTIDE SEQUENCE</scope>
    <source>
        <strain evidence="1">UCB-OBI-ISO-001</strain>
        <tissue evidence="1">Gonad</tissue>
    </source>
</reference>
<evidence type="ECO:0000313" key="1">
    <source>
        <dbReference type="EMBL" id="KOF74308.1"/>
    </source>
</evidence>
<dbReference type="AlphaFoldDB" id="A0A0L8GBL0"/>
<proteinExistence type="predicted"/>
<name>A0A0L8GBL0_OCTBM</name>
<gene>
    <name evidence="1" type="ORF">OCBIM_22036444mg</name>
</gene>
<organism evidence="1">
    <name type="scientific">Octopus bimaculoides</name>
    <name type="common">California two-spotted octopus</name>
    <dbReference type="NCBI Taxonomy" id="37653"/>
    <lineage>
        <taxon>Eukaryota</taxon>
        <taxon>Metazoa</taxon>
        <taxon>Spiralia</taxon>
        <taxon>Lophotrochozoa</taxon>
        <taxon>Mollusca</taxon>
        <taxon>Cephalopoda</taxon>
        <taxon>Coleoidea</taxon>
        <taxon>Octopodiformes</taxon>
        <taxon>Octopoda</taxon>
        <taxon>Incirrata</taxon>
        <taxon>Octopodidae</taxon>
        <taxon>Octopus</taxon>
    </lineage>
</organism>
<dbReference type="EMBL" id="KQ422765">
    <property type="protein sequence ID" value="KOF74308.1"/>
    <property type="molecule type" value="Genomic_DNA"/>
</dbReference>
<protein>
    <submittedName>
        <fullName evidence="1">Uncharacterized protein</fullName>
    </submittedName>
</protein>